<evidence type="ECO:0000313" key="5">
    <source>
        <dbReference type="Proteomes" id="UP000465607"/>
    </source>
</evidence>
<evidence type="ECO:0000313" key="4">
    <source>
        <dbReference type="Proteomes" id="UP000095602"/>
    </source>
</evidence>
<dbReference type="EMBL" id="CZAJ01000003">
    <property type="protein sequence ID" value="CUO70962.1"/>
    <property type="molecule type" value="Genomic_DNA"/>
</dbReference>
<dbReference type="Proteomes" id="UP000095602">
    <property type="component" value="Unassembled WGS sequence"/>
</dbReference>
<dbReference type="RefSeq" id="WP_081021569.1">
    <property type="nucleotide sequence ID" value="NZ_CZAJ01000003.1"/>
</dbReference>
<dbReference type="Proteomes" id="UP000465607">
    <property type="component" value="Unassembled WGS sequence"/>
</dbReference>
<dbReference type="EMBL" id="WKQV01000005">
    <property type="protein sequence ID" value="MSD26699.1"/>
    <property type="molecule type" value="Genomic_DNA"/>
</dbReference>
<reference evidence="3 5" key="2">
    <citation type="journal article" date="2019" name="Nat. Med.">
        <title>A library of human gut bacterial isolates paired with longitudinal multiomics data enables mechanistic microbiome research.</title>
        <authorList>
            <person name="Poyet M."/>
            <person name="Groussin M."/>
            <person name="Gibbons S.M."/>
            <person name="Avila-Pacheco J."/>
            <person name="Jiang X."/>
            <person name="Kearney S.M."/>
            <person name="Perrotta A.R."/>
            <person name="Berdy B."/>
            <person name="Zhao S."/>
            <person name="Lieberman T.D."/>
            <person name="Swanson P.K."/>
            <person name="Smith M."/>
            <person name="Roesemann S."/>
            <person name="Alexander J.E."/>
            <person name="Rich S.A."/>
            <person name="Livny J."/>
            <person name="Vlamakis H."/>
            <person name="Clish C."/>
            <person name="Bullock K."/>
            <person name="Deik A."/>
            <person name="Scott J."/>
            <person name="Pierce K.A."/>
            <person name="Xavier R.J."/>
            <person name="Alm E.J."/>
        </authorList>
    </citation>
    <scope>NUCLEOTIDE SEQUENCE [LARGE SCALE GENOMIC DNA]</scope>
    <source>
        <strain evidence="3 5">BIOML-A5</strain>
    </source>
</reference>
<name>A0A174H7J9_9FIRM</name>
<accession>A0A174H7J9</accession>
<organism evidence="2 4">
    <name type="scientific">Agathobacter rectalis</name>
    <dbReference type="NCBI Taxonomy" id="39491"/>
    <lineage>
        <taxon>Bacteria</taxon>
        <taxon>Bacillati</taxon>
        <taxon>Bacillota</taxon>
        <taxon>Clostridia</taxon>
        <taxon>Lachnospirales</taxon>
        <taxon>Lachnospiraceae</taxon>
        <taxon>Agathobacter</taxon>
    </lineage>
</organism>
<dbReference type="AlphaFoldDB" id="A0A174H7J9"/>
<evidence type="ECO:0000313" key="2">
    <source>
        <dbReference type="EMBL" id="CUO70962.1"/>
    </source>
</evidence>
<evidence type="ECO:0000259" key="1">
    <source>
        <dbReference type="Pfam" id="PF05713"/>
    </source>
</evidence>
<proteinExistence type="predicted"/>
<dbReference type="InterPro" id="IPR008687">
    <property type="entry name" value="MobC"/>
</dbReference>
<feature type="domain" description="Bacterial mobilisation" evidence="1">
    <location>
        <begin position="65"/>
        <end position="107"/>
    </location>
</feature>
<gene>
    <name evidence="3" type="primary">mobC</name>
    <name evidence="2" type="ORF">ERS852497_00542</name>
    <name evidence="3" type="ORF">GKE44_05890</name>
</gene>
<dbReference type="Pfam" id="PF05713">
    <property type="entry name" value="MobC"/>
    <property type="match status" value="1"/>
</dbReference>
<sequence length="113" mass="13457">MKDRKITFRVTQEEYTLIDKMKKTETRFTYGGRWDLSAYIRNLVLSQTGKKDVRVDMELKDLNYQIRKIGVNINQIAHRLNSNIGDMRDAEYVVELMKELNVKLEKLTEKIEE</sequence>
<evidence type="ECO:0000313" key="3">
    <source>
        <dbReference type="EMBL" id="MSD26699.1"/>
    </source>
</evidence>
<protein>
    <submittedName>
        <fullName evidence="2">Bacterial mobilisation protein (MobC)</fullName>
    </submittedName>
    <submittedName>
        <fullName evidence="3">Plasmid mobilization relaxosome protein MobC</fullName>
    </submittedName>
</protein>
<reference evidence="2 4" key="1">
    <citation type="submission" date="2015-09" db="EMBL/GenBank/DDBJ databases">
        <authorList>
            <consortium name="Pathogen Informatics"/>
        </authorList>
    </citation>
    <scope>NUCLEOTIDE SEQUENCE [LARGE SCALE GENOMIC DNA]</scope>
    <source>
        <strain evidence="2 4">2789STDY5834884</strain>
    </source>
</reference>